<keyword evidence="4" id="KW-1185">Reference proteome</keyword>
<gene>
    <name evidence="3" type="ORF">COO09_13300</name>
</gene>
<keyword evidence="1" id="KW-0808">Transferase</keyword>
<dbReference type="GO" id="GO:0008410">
    <property type="term" value="F:CoA-transferase activity"/>
    <property type="evidence" value="ECO:0007669"/>
    <property type="project" value="TreeGrafter"/>
</dbReference>
<dbReference type="InterPro" id="IPR044855">
    <property type="entry name" value="CoA-Trfase_III_dom3_sf"/>
</dbReference>
<dbReference type="AlphaFoldDB" id="A0A2A4FSM2"/>
<sequence length="404" mass="44266">MQATSERTLPAPYAGLKVIELAEDTGGEFLGRTLAEMGADVTKAEPPEGSPTRRIGPFAKGEAGPDRSLHFWLYNSNKRSVTIDLGETGIEALAPLLDDADIFISTLQPARLAAAGLDLDALSALFPRLIIVSVTPYGLTGPWKDYKASNLTGLAGGGPLNMCGYDDHSIPPINPGGDQAYHSATAFGHIGTLLALLDRQRTGLGQIVDVAMHNAATMNVELANPFWFYPRVNVQRQTCRHAQPSPTQSALFQCADGRYVYYTLILSDSRAWDMLVAWMDQKGMAAMLTEPEFKDIAYRQQRFDEIQSLVECFFLCHDSREMYLEGQAQGLPVGLMNAPEDLFEDEHLRARDFFVPVDMGGDVGVVEYPGDSYRFTAFGSVPRARAPKLGEHDHELLGHRAAAE</sequence>
<dbReference type="Gene3D" id="3.40.50.10540">
    <property type="entry name" value="Crotonobetainyl-coa:carnitine coa-transferase, domain 1"/>
    <property type="match status" value="1"/>
</dbReference>
<dbReference type="KEGG" id="rdi:CMV14_18960"/>
<reference evidence="3 4" key="1">
    <citation type="submission" date="2017-09" db="EMBL/GenBank/DDBJ databases">
        <title>The Catabolism of 3,6-Dichlorosalicylic acid is Initiated by the Cytochrome P450 Monooxygenase DsmABC in Rhizorhabdus dicambivorans Ndbn-20.</title>
        <authorList>
            <person name="Na L."/>
        </authorList>
    </citation>
    <scope>NUCLEOTIDE SEQUENCE [LARGE SCALE GENOMIC DNA]</scope>
    <source>
        <strain evidence="3 4">Ndbn-20m</strain>
    </source>
</reference>
<name>A0A2A4FSM2_9SPHN</name>
<evidence type="ECO:0000313" key="3">
    <source>
        <dbReference type="EMBL" id="PCE41735.1"/>
    </source>
</evidence>
<dbReference type="Proteomes" id="UP000218934">
    <property type="component" value="Unassembled WGS sequence"/>
</dbReference>
<dbReference type="OrthoDB" id="5720311at2"/>
<evidence type="ECO:0000313" key="4">
    <source>
        <dbReference type="Proteomes" id="UP000218934"/>
    </source>
</evidence>
<dbReference type="Pfam" id="PF02515">
    <property type="entry name" value="CoA_transf_3"/>
    <property type="match status" value="1"/>
</dbReference>
<comment type="caution">
    <text evidence="3">The sequence shown here is derived from an EMBL/GenBank/DDBJ whole genome shotgun (WGS) entry which is preliminary data.</text>
</comment>
<dbReference type="PANTHER" id="PTHR48207:SF3">
    <property type="entry name" value="SUCCINATE--HYDROXYMETHYLGLUTARATE COA-TRANSFERASE"/>
    <property type="match status" value="1"/>
</dbReference>
<dbReference type="SUPFAM" id="SSF89796">
    <property type="entry name" value="CoA-transferase family III (CaiB/BaiF)"/>
    <property type="match status" value="1"/>
</dbReference>
<evidence type="ECO:0000256" key="2">
    <source>
        <dbReference type="SAM" id="MobiDB-lite"/>
    </source>
</evidence>
<proteinExistence type="predicted"/>
<dbReference type="InterPro" id="IPR023606">
    <property type="entry name" value="CoA-Trfase_III_dom_1_sf"/>
</dbReference>
<dbReference type="EMBL" id="NWUF01000012">
    <property type="protein sequence ID" value="PCE41735.1"/>
    <property type="molecule type" value="Genomic_DNA"/>
</dbReference>
<accession>A0A2A4FSM2</accession>
<feature type="region of interest" description="Disordered" evidence="2">
    <location>
        <begin position="42"/>
        <end position="62"/>
    </location>
</feature>
<protein>
    <submittedName>
        <fullName evidence="3">Carnitine dehydratase</fullName>
    </submittedName>
</protein>
<dbReference type="PANTHER" id="PTHR48207">
    <property type="entry name" value="SUCCINATE--HYDROXYMETHYLGLUTARATE COA-TRANSFERASE"/>
    <property type="match status" value="1"/>
</dbReference>
<evidence type="ECO:0000256" key="1">
    <source>
        <dbReference type="ARBA" id="ARBA00022679"/>
    </source>
</evidence>
<organism evidence="3 4">
    <name type="scientific">Rhizorhabdus dicambivorans</name>
    <dbReference type="NCBI Taxonomy" id="1850238"/>
    <lineage>
        <taxon>Bacteria</taxon>
        <taxon>Pseudomonadati</taxon>
        <taxon>Pseudomonadota</taxon>
        <taxon>Alphaproteobacteria</taxon>
        <taxon>Sphingomonadales</taxon>
        <taxon>Sphingomonadaceae</taxon>
        <taxon>Rhizorhabdus</taxon>
    </lineage>
</organism>
<dbReference type="InterPro" id="IPR003673">
    <property type="entry name" value="CoA-Trfase_fam_III"/>
</dbReference>
<dbReference type="RefSeq" id="WP_066961181.1">
    <property type="nucleotide sequence ID" value="NZ_CP023449.1"/>
</dbReference>
<dbReference type="InterPro" id="IPR050483">
    <property type="entry name" value="CoA-transferase_III_domain"/>
</dbReference>
<dbReference type="Gene3D" id="3.30.1540.10">
    <property type="entry name" value="formyl-coa transferase, domain 3"/>
    <property type="match status" value="1"/>
</dbReference>